<feature type="region of interest" description="Disordered" evidence="1">
    <location>
        <begin position="1"/>
        <end position="76"/>
    </location>
</feature>
<reference evidence="2" key="1">
    <citation type="submission" date="2020-02" db="EMBL/GenBank/DDBJ databases">
        <authorList>
            <person name="Meier V. D."/>
        </authorList>
    </citation>
    <scope>NUCLEOTIDE SEQUENCE</scope>
    <source>
        <strain evidence="2">AVDCRST_MAG49</strain>
    </source>
</reference>
<evidence type="ECO:0000256" key="1">
    <source>
        <dbReference type="SAM" id="MobiDB-lite"/>
    </source>
</evidence>
<feature type="compositionally biased region" description="Basic and acidic residues" evidence="1">
    <location>
        <begin position="49"/>
        <end position="76"/>
    </location>
</feature>
<accession>A0A6J4VDK1</accession>
<feature type="non-terminal residue" evidence="2">
    <location>
        <position position="1"/>
    </location>
</feature>
<name>A0A6J4VDK1_9BACT</name>
<protein>
    <submittedName>
        <fullName evidence="2">Uncharacterized protein</fullName>
    </submittedName>
</protein>
<evidence type="ECO:0000313" key="2">
    <source>
        <dbReference type="EMBL" id="CAA9574284.1"/>
    </source>
</evidence>
<dbReference type="EMBL" id="CADCWG010000289">
    <property type="protein sequence ID" value="CAA9574284.1"/>
    <property type="molecule type" value="Genomic_DNA"/>
</dbReference>
<dbReference type="AlphaFoldDB" id="A0A6J4VDK1"/>
<feature type="non-terminal residue" evidence="2">
    <location>
        <position position="76"/>
    </location>
</feature>
<gene>
    <name evidence="2" type="ORF">AVDCRST_MAG49-3983</name>
</gene>
<organism evidence="2">
    <name type="scientific">uncultured Thermomicrobiales bacterium</name>
    <dbReference type="NCBI Taxonomy" id="1645740"/>
    <lineage>
        <taxon>Bacteria</taxon>
        <taxon>Pseudomonadati</taxon>
        <taxon>Thermomicrobiota</taxon>
        <taxon>Thermomicrobia</taxon>
        <taxon>Thermomicrobiales</taxon>
        <taxon>environmental samples</taxon>
    </lineage>
</organism>
<sequence>AVLKAHRPGVDVVRPPGRGARPGEACRRWGSADPPDMSALPAPTFASGDAKHPWQREGRSRPADPRRDAGLDGRAM</sequence>
<proteinExistence type="predicted"/>